<protein>
    <recommendedName>
        <fullName evidence="3">Nephrocystin 3-like N-terminal domain-containing protein</fullName>
    </recommendedName>
</protein>
<accession>A0AAV9GH63</accession>
<name>A0AAV9GH63_9PEZI</name>
<keyword evidence="5" id="KW-1185">Reference proteome</keyword>
<dbReference type="PANTHER" id="PTHR40619:SF3">
    <property type="entry name" value="FUNGAL STAND N-TERMINAL GOODBYE DOMAIN-CONTAINING PROTEIN"/>
    <property type="match status" value="1"/>
</dbReference>
<dbReference type="AlphaFoldDB" id="A0AAV9GH63"/>
<evidence type="ECO:0000256" key="1">
    <source>
        <dbReference type="ARBA" id="ARBA00022737"/>
    </source>
</evidence>
<dbReference type="InterPro" id="IPR056884">
    <property type="entry name" value="NPHP3-like_N"/>
</dbReference>
<dbReference type="PANTHER" id="PTHR40619">
    <property type="entry name" value="FUNGAL STAND N-TERMINAL GOODBYE DOMAIN-CONTAINING PROTEIN"/>
    <property type="match status" value="1"/>
</dbReference>
<dbReference type="Proteomes" id="UP001321760">
    <property type="component" value="Unassembled WGS sequence"/>
</dbReference>
<dbReference type="Pfam" id="PF24883">
    <property type="entry name" value="NPHP3_N"/>
    <property type="match status" value="1"/>
</dbReference>
<gene>
    <name evidence="4" type="ORF">QBC34DRAFT_356278</name>
</gene>
<feature type="region of interest" description="Disordered" evidence="2">
    <location>
        <begin position="1"/>
        <end position="22"/>
    </location>
</feature>
<evidence type="ECO:0000313" key="5">
    <source>
        <dbReference type="Proteomes" id="UP001321760"/>
    </source>
</evidence>
<evidence type="ECO:0000256" key="2">
    <source>
        <dbReference type="SAM" id="MobiDB-lite"/>
    </source>
</evidence>
<comment type="caution">
    <text evidence="4">The sequence shown here is derived from an EMBL/GenBank/DDBJ whole genome shotgun (WGS) entry which is preliminary data.</text>
</comment>
<reference evidence="4" key="1">
    <citation type="journal article" date="2023" name="Mol. Phylogenet. Evol.">
        <title>Genome-scale phylogeny and comparative genomics of the fungal order Sordariales.</title>
        <authorList>
            <person name="Hensen N."/>
            <person name="Bonometti L."/>
            <person name="Westerberg I."/>
            <person name="Brannstrom I.O."/>
            <person name="Guillou S."/>
            <person name="Cros-Aarteil S."/>
            <person name="Calhoun S."/>
            <person name="Haridas S."/>
            <person name="Kuo A."/>
            <person name="Mondo S."/>
            <person name="Pangilinan J."/>
            <person name="Riley R."/>
            <person name="LaButti K."/>
            <person name="Andreopoulos B."/>
            <person name="Lipzen A."/>
            <person name="Chen C."/>
            <person name="Yan M."/>
            <person name="Daum C."/>
            <person name="Ng V."/>
            <person name="Clum A."/>
            <person name="Steindorff A."/>
            <person name="Ohm R.A."/>
            <person name="Martin F."/>
            <person name="Silar P."/>
            <person name="Natvig D.O."/>
            <person name="Lalanne C."/>
            <person name="Gautier V."/>
            <person name="Ament-Velasquez S.L."/>
            <person name="Kruys A."/>
            <person name="Hutchinson M.I."/>
            <person name="Powell A.J."/>
            <person name="Barry K."/>
            <person name="Miller A.N."/>
            <person name="Grigoriev I.V."/>
            <person name="Debuchy R."/>
            <person name="Gladieux P."/>
            <person name="Hiltunen Thoren M."/>
            <person name="Johannesson H."/>
        </authorList>
    </citation>
    <scope>NUCLEOTIDE SEQUENCE</scope>
    <source>
        <strain evidence="4">PSN243</strain>
    </source>
</reference>
<organism evidence="4 5">
    <name type="scientific">Podospora aff. communis PSN243</name>
    <dbReference type="NCBI Taxonomy" id="3040156"/>
    <lineage>
        <taxon>Eukaryota</taxon>
        <taxon>Fungi</taxon>
        <taxon>Dikarya</taxon>
        <taxon>Ascomycota</taxon>
        <taxon>Pezizomycotina</taxon>
        <taxon>Sordariomycetes</taxon>
        <taxon>Sordariomycetidae</taxon>
        <taxon>Sordariales</taxon>
        <taxon>Podosporaceae</taxon>
        <taxon>Podospora</taxon>
    </lineage>
</organism>
<keyword evidence="1" id="KW-0677">Repeat</keyword>
<sequence length="650" mass="72028">MLPLTVQSSPTSPANSASLTAHSSERPYQNLAGALRAVQSIDANLEHNYCCWQDVIDAIEMAKARDQAKADKSFMRARLRTSGAELGVLESLTNMIPDQNGLSVLRGGIMTVLKAGPMVHIRLEIRETILRTFEDIPEIFIKAAQAWTRFPDDPDLLDSVERLYETLLVQVDTLIRTLTRSYPCDGRVSQLWRQLPGKEAEVVRGCLDQISRAVSRVGQCSTAALERTVAATSRKLDESLLQGHAIVATISEVSTDVRTFNSNLSDAAQKVIESNHKTYSAFREELSTAFLDLKRQIAEVQTWQSSQIAFTENQTGLLPWQQAPVTPPRLLMAVPSGLGTPAAPSRGSSPQVLFVPFLPPPMPQRSVDDILNSLRIPDGATTEVLNKVEFKACRLHPDAVGRGEYLMEVERFHVWLGTASSASDLVLIDGYCSDATVESVSPLTALCASLIRNLRSRSSITTLHHFCGQHIGTRDPLHGPGGLIRHLVHQLLSQVLHHPLHNNQISPDMDLEDQDISSLCRLAEHLMLHLDPSRPIFCIIDSVCVLETALDGWRNDTRTIVETLLRLVDDTARLGPGLKVLLTCTERSIDLADWVIPSDRHLSLVAARSLYVPPQPLLFQQVVEESLMLDDLVPDEHNDSWYSSESPRDY</sequence>
<feature type="domain" description="Nephrocystin 3-like N-terminal" evidence="3">
    <location>
        <begin position="444"/>
        <end position="584"/>
    </location>
</feature>
<dbReference type="EMBL" id="MU865955">
    <property type="protein sequence ID" value="KAK4446647.1"/>
    <property type="molecule type" value="Genomic_DNA"/>
</dbReference>
<proteinExistence type="predicted"/>
<evidence type="ECO:0000259" key="3">
    <source>
        <dbReference type="Pfam" id="PF24883"/>
    </source>
</evidence>
<evidence type="ECO:0000313" key="4">
    <source>
        <dbReference type="EMBL" id="KAK4446647.1"/>
    </source>
</evidence>
<reference evidence="4" key="2">
    <citation type="submission" date="2023-05" db="EMBL/GenBank/DDBJ databases">
        <authorList>
            <consortium name="Lawrence Berkeley National Laboratory"/>
            <person name="Steindorff A."/>
            <person name="Hensen N."/>
            <person name="Bonometti L."/>
            <person name="Westerberg I."/>
            <person name="Brannstrom I.O."/>
            <person name="Guillou S."/>
            <person name="Cros-Aarteil S."/>
            <person name="Calhoun S."/>
            <person name="Haridas S."/>
            <person name="Kuo A."/>
            <person name="Mondo S."/>
            <person name="Pangilinan J."/>
            <person name="Riley R."/>
            <person name="Labutti K."/>
            <person name="Andreopoulos B."/>
            <person name="Lipzen A."/>
            <person name="Chen C."/>
            <person name="Yanf M."/>
            <person name="Daum C."/>
            <person name="Ng V."/>
            <person name="Clum A."/>
            <person name="Ohm R."/>
            <person name="Martin F."/>
            <person name="Silar P."/>
            <person name="Natvig D."/>
            <person name="Lalanne C."/>
            <person name="Gautier V."/>
            <person name="Ament-Velasquez S.L."/>
            <person name="Kruys A."/>
            <person name="Hutchinson M.I."/>
            <person name="Powell A.J."/>
            <person name="Barry K."/>
            <person name="Miller A.N."/>
            <person name="Grigoriev I.V."/>
            <person name="Debuchy R."/>
            <person name="Gladieux P."/>
            <person name="Thoren M.H."/>
            <person name="Johannesson H."/>
        </authorList>
    </citation>
    <scope>NUCLEOTIDE SEQUENCE</scope>
    <source>
        <strain evidence="4">PSN243</strain>
    </source>
</reference>